<dbReference type="EMBL" id="LAHO01000023">
    <property type="protein sequence ID" value="KKO43920.1"/>
    <property type="molecule type" value="Genomic_DNA"/>
</dbReference>
<dbReference type="PATRIC" id="fig|336831.14.peg.1988"/>
<dbReference type="AlphaFoldDB" id="A0A0M2V2P3"/>
<dbReference type="Proteomes" id="UP000034228">
    <property type="component" value="Unassembled WGS sequence"/>
</dbReference>
<dbReference type="Pfam" id="PF07023">
    <property type="entry name" value="DUF1315"/>
    <property type="match status" value="1"/>
</dbReference>
<organism evidence="1 2">
    <name type="scientific">Arsukibacterium ikkense</name>
    <dbReference type="NCBI Taxonomy" id="336831"/>
    <lineage>
        <taxon>Bacteria</taxon>
        <taxon>Pseudomonadati</taxon>
        <taxon>Pseudomonadota</taxon>
        <taxon>Gammaproteobacteria</taxon>
        <taxon>Chromatiales</taxon>
        <taxon>Chromatiaceae</taxon>
        <taxon>Arsukibacterium</taxon>
    </lineage>
</organism>
<dbReference type="OrthoDB" id="5616307at2"/>
<accession>A0A0M2V2P3</accession>
<dbReference type="STRING" id="336831.WG68_18060"/>
<keyword evidence="2" id="KW-1185">Reference proteome</keyword>
<evidence type="ECO:0000313" key="1">
    <source>
        <dbReference type="EMBL" id="KKO43920.1"/>
    </source>
</evidence>
<proteinExistence type="predicted"/>
<reference evidence="1 2" key="1">
    <citation type="submission" date="2015-03" db="EMBL/GenBank/DDBJ databases">
        <title>Draft genome sequences of two protease-producing strains of Arsukibacterium isolated from two cold and alkaline environments.</title>
        <authorList>
            <person name="Lylloff J.E."/>
            <person name="Skov L.B."/>
            <person name="Jepsen M."/>
            <person name="Hallin P.F."/>
            <person name="Sorensen S.J."/>
            <person name="Stougaard P."/>
            <person name="Glaring M.A."/>
        </authorList>
    </citation>
    <scope>NUCLEOTIDE SEQUENCE [LARGE SCALE GENOMIC DNA]</scope>
    <source>
        <strain evidence="1 2">GCM72</strain>
    </source>
</reference>
<sequence length="93" mass="10319">MDFKALVSAMAPETYQKLAEAVATGRWADGAQLTEQQKAQTLQLVMAYQATVLQSDELFTVGADGQLVQKSKAELKKQFDNNDAIARFRHDDI</sequence>
<dbReference type="RefSeq" id="WP_046559133.1">
    <property type="nucleotide sequence ID" value="NZ_LAHO01000023.1"/>
</dbReference>
<protein>
    <submittedName>
        <fullName evidence="1">Uncharacterized protein</fullName>
    </submittedName>
</protein>
<evidence type="ECO:0000313" key="2">
    <source>
        <dbReference type="Proteomes" id="UP000034228"/>
    </source>
</evidence>
<gene>
    <name evidence="1" type="ORF">WG68_18060</name>
</gene>
<dbReference type="InterPro" id="IPR009749">
    <property type="entry name" value="DUF1315"/>
</dbReference>
<comment type="caution">
    <text evidence="1">The sequence shown here is derived from an EMBL/GenBank/DDBJ whole genome shotgun (WGS) entry which is preliminary data.</text>
</comment>
<name>A0A0M2V2P3_9GAMM</name>